<dbReference type="SUPFAM" id="SSF53254">
    <property type="entry name" value="Phosphoglycerate mutase-like"/>
    <property type="match status" value="1"/>
</dbReference>
<dbReference type="InterPro" id="IPR000560">
    <property type="entry name" value="His_Pase_clade-2"/>
</dbReference>
<comment type="similarity">
    <text evidence="2">Belongs to the histidine acid phosphatase family.</text>
</comment>
<dbReference type="FunFam" id="3.40.50.1240:FF:000038">
    <property type="entry name" value="venom acid phosphatase Acph-1"/>
    <property type="match status" value="1"/>
</dbReference>
<reference evidence="3 4" key="1">
    <citation type="journal article" date="2007" name="Nature">
        <title>Evolution of genes and genomes on the Drosophila phylogeny.</title>
        <authorList>
            <consortium name="Drosophila 12 Genomes Consortium"/>
            <person name="Clark A.G."/>
            <person name="Eisen M.B."/>
            <person name="Smith D.R."/>
            <person name="Bergman C.M."/>
            <person name="Oliver B."/>
            <person name="Markow T.A."/>
            <person name="Kaufman T.C."/>
            <person name="Kellis M."/>
            <person name="Gelbart W."/>
            <person name="Iyer V.N."/>
            <person name="Pollard D.A."/>
            <person name="Sackton T.B."/>
            <person name="Larracuente A.M."/>
            <person name="Singh N.D."/>
            <person name="Abad J.P."/>
            <person name="Abt D.N."/>
            <person name="Adryan B."/>
            <person name="Aguade M."/>
            <person name="Akashi H."/>
            <person name="Anderson W.W."/>
            <person name="Aquadro C.F."/>
            <person name="Ardell D.H."/>
            <person name="Arguello R."/>
            <person name="Artieri C.G."/>
            <person name="Barbash D.A."/>
            <person name="Barker D."/>
            <person name="Barsanti P."/>
            <person name="Batterham P."/>
            <person name="Batzoglou S."/>
            <person name="Begun D."/>
            <person name="Bhutkar A."/>
            <person name="Blanco E."/>
            <person name="Bosak S.A."/>
            <person name="Bradley R.K."/>
            <person name="Brand A.D."/>
            <person name="Brent M.R."/>
            <person name="Brooks A.N."/>
            <person name="Brown R.H."/>
            <person name="Butlin R.K."/>
            <person name="Caggese C."/>
            <person name="Calvi B.R."/>
            <person name="Bernardo de Carvalho A."/>
            <person name="Caspi A."/>
            <person name="Castrezana S."/>
            <person name="Celniker S.E."/>
            <person name="Chang J.L."/>
            <person name="Chapple C."/>
            <person name="Chatterji S."/>
            <person name="Chinwalla A."/>
            <person name="Civetta A."/>
            <person name="Clifton S.W."/>
            <person name="Comeron J.M."/>
            <person name="Costello J.C."/>
            <person name="Coyne J.A."/>
            <person name="Daub J."/>
            <person name="David R.G."/>
            <person name="Delcher A.L."/>
            <person name="Delehaunty K."/>
            <person name="Do C.B."/>
            <person name="Ebling H."/>
            <person name="Edwards K."/>
            <person name="Eickbush T."/>
            <person name="Evans J.D."/>
            <person name="Filipski A."/>
            <person name="Findeiss S."/>
            <person name="Freyhult E."/>
            <person name="Fulton L."/>
            <person name="Fulton R."/>
            <person name="Garcia A.C."/>
            <person name="Gardiner A."/>
            <person name="Garfield D.A."/>
            <person name="Garvin B.E."/>
            <person name="Gibson G."/>
            <person name="Gilbert D."/>
            <person name="Gnerre S."/>
            <person name="Godfrey J."/>
            <person name="Good R."/>
            <person name="Gotea V."/>
            <person name="Gravely B."/>
            <person name="Greenberg A.J."/>
            <person name="Griffiths-Jones S."/>
            <person name="Gross S."/>
            <person name="Guigo R."/>
            <person name="Gustafson E.A."/>
            <person name="Haerty W."/>
            <person name="Hahn M.W."/>
            <person name="Halligan D.L."/>
            <person name="Halpern A.L."/>
            <person name="Halter G.M."/>
            <person name="Han M.V."/>
            <person name="Heger A."/>
            <person name="Hillier L."/>
            <person name="Hinrichs A.S."/>
            <person name="Holmes I."/>
            <person name="Hoskins R.A."/>
            <person name="Hubisz M.J."/>
            <person name="Hultmark D."/>
            <person name="Huntley M.A."/>
            <person name="Jaffe D.B."/>
            <person name="Jagadeeshan S."/>
            <person name="Jeck W.R."/>
            <person name="Johnson J."/>
            <person name="Jones C.D."/>
            <person name="Jordan W.C."/>
            <person name="Karpen G.H."/>
            <person name="Kataoka E."/>
            <person name="Keightley P.D."/>
            <person name="Kheradpour P."/>
            <person name="Kirkness E.F."/>
            <person name="Koerich L.B."/>
            <person name="Kristiansen K."/>
            <person name="Kudrna D."/>
            <person name="Kulathinal R.J."/>
            <person name="Kumar S."/>
            <person name="Kwok R."/>
            <person name="Lander E."/>
            <person name="Langley C.H."/>
            <person name="Lapoint R."/>
            <person name="Lazzaro B.P."/>
            <person name="Lee S.J."/>
            <person name="Levesque L."/>
            <person name="Li R."/>
            <person name="Lin C.F."/>
            <person name="Lin M.F."/>
            <person name="Lindblad-Toh K."/>
            <person name="Llopart A."/>
            <person name="Long M."/>
            <person name="Low L."/>
            <person name="Lozovsky E."/>
            <person name="Lu J."/>
            <person name="Luo M."/>
            <person name="Machado C.A."/>
            <person name="Makalowski W."/>
            <person name="Marzo M."/>
            <person name="Matsuda M."/>
            <person name="Matzkin L."/>
            <person name="McAllister B."/>
            <person name="McBride C.S."/>
            <person name="McKernan B."/>
            <person name="McKernan K."/>
            <person name="Mendez-Lago M."/>
            <person name="Minx P."/>
            <person name="Mollenhauer M.U."/>
            <person name="Montooth K."/>
            <person name="Mount S.M."/>
            <person name="Mu X."/>
            <person name="Myers E."/>
            <person name="Negre B."/>
            <person name="Newfeld S."/>
            <person name="Nielsen R."/>
            <person name="Noor M.A."/>
            <person name="O'Grady P."/>
            <person name="Pachter L."/>
            <person name="Papaceit M."/>
            <person name="Parisi M.J."/>
            <person name="Parisi M."/>
            <person name="Parts L."/>
            <person name="Pedersen J.S."/>
            <person name="Pesole G."/>
            <person name="Phillippy A.M."/>
            <person name="Ponting C.P."/>
            <person name="Pop M."/>
            <person name="Porcelli D."/>
            <person name="Powell J.R."/>
            <person name="Prohaska S."/>
            <person name="Pruitt K."/>
            <person name="Puig M."/>
            <person name="Quesneville H."/>
            <person name="Ram K.R."/>
            <person name="Rand D."/>
            <person name="Rasmussen M.D."/>
            <person name="Reed L.K."/>
            <person name="Reenan R."/>
            <person name="Reily A."/>
            <person name="Remington K.A."/>
            <person name="Rieger T.T."/>
            <person name="Ritchie M.G."/>
            <person name="Robin C."/>
            <person name="Rogers Y.H."/>
            <person name="Rohde C."/>
            <person name="Rozas J."/>
            <person name="Rubenfield M.J."/>
            <person name="Ruiz A."/>
            <person name="Russo S."/>
            <person name="Salzberg S.L."/>
            <person name="Sanchez-Gracia A."/>
            <person name="Saranga D.J."/>
            <person name="Sato H."/>
            <person name="Schaeffer S.W."/>
            <person name="Schatz M.C."/>
            <person name="Schlenke T."/>
            <person name="Schwartz R."/>
            <person name="Segarra C."/>
            <person name="Singh R.S."/>
            <person name="Sirot L."/>
            <person name="Sirota M."/>
            <person name="Sisneros N.B."/>
            <person name="Smith C.D."/>
            <person name="Smith T.F."/>
            <person name="Spieth J."/>
            <person name="Stage D.E."/>
            <person name="Stark A."/>
            <person name="Stephan W."/>
            <person name="Strausberg R.L."/>
            <person name="Strempel S."/>
            <person name="Sturgill D."/>
            <person name="Sutton G."/>
            <person name="Sutton G.G."/>
            <person name="Tao W."/>
            <person name="Teichmann S."/>
            <person name="Tobari Y.N."/>
            <person name="Tomimura Y."/>
            <person name="Tsolas J.M."/>
            <person name="Valente V.L."/>
            <person name="Venter E."/>
            <person name="Venter J.C."/>
            <person name="Vicario S."/>
            <person name="Vieira F.G."/>
            <person name="Vilella A.J."/>
            <person name="Villasante A."/>
            <person name="Walenz B."/>
            <person name="Wang J."/>
            <person name="Wasserman M."/>
            <person name="Watts T."/>
            <person name="Wilson D."/>
            <person name="Wilson R.K."/>
            <person name="Wing R.A."/>
            <person name="Wolfner M.F."/>
            <person name="Wong A."/>
            <person name="Wong G.K."/>
            <person name="Wu C.I."/>
            <person name="Wu G."/>
            <person name="Yamamoto D."/>
            <person name="Yang H.P."/>
            <person name="Yang S.P."/>
            <person name="Yorke J.A."/>
            <person name="Yoshida K."/>
            <person name="Zdobnov E."/>
            <person name="Zhang P."/>
            <person name="Zhang Y."/>
            <person name="Zimin A.V."/>
            <person name="Baldwin J."/>
            <person name="Abdouelleil A."/>
            <person name="Abdulkadir J."/>
            <person name="Abebe A."/>
            <person name="Abera B."/>
            <person name="Abreu J."/>
            <person name="Acer S.C."/>
            <person name="Aftuck L."/>
            <person name="Alexander A."/>
            <person name="An P."/>
            <person name="Anderson E."/>
            <person name="Anderson S."/>
            <person name="Arachi H."/>
            <person name="Azer M."/>
            <person name="Bachantsang P."/>
            <person name="Barry A."/>
            <person name="Bayul T."/>
            <person name="Berlin A."/>
            <person name="Bessette D."/>
            <person name="Bloom T."/>
            <person name="Blye J."/>
            <person name="Boguslavskiy L."/>
            <person name="Bonnet C."/>
            <person name="Boukhgalter B."/>
            <person name="Bourzgui I."/>
            <person name="Brown A."/>
            <person name="Cahill P."/>
            <person name="Channer S."/>
            <person name="Cheshatsang Y."/>
            <person name="Chuda L."/>
            <person name="Citroen M."/>
            <person name="Collymore A."/>
            <person name="Cooke P."/>
            <person name="Costello M."/>
            <person name="D'Aco K."/>
            <person name="Daza R."/>
            <person name="De Haan G."/>
            <person name="DeGray S."/>
            <person name="DeMaso C."/>
            <person name="Dhargay N."/>
            <person name="Dooley K."/>
            <person name="Dooley E."/>
            <person name="Doricent M."/>
            <person name="Dorje P."/>
            <person name="Dorjee K."/>
            <person name="Dupes A."/>
            <person name="Elong R."/>
            <person name="Falk J."/>
            <person name="Farina A."/>
            <person name="Faro S."/>
            <person name="Ferguson D."/>
            <person name="Fisher S."/>
            <person name="Foley C.D."/>
            <person name="Franke A."/>
            <person name="Friedrich D."/>
            <person name="Gadbois L."/>
            <person name="Gearin G."/>
            <person name="Gearin C.R."/>
            <person name="Giannoukos G."/>
            <person name="Goode T."/>
            <person name="Graham J."/>
            <person name="Grandbois E."/>
            <person name="Grewal S."/>
            <person name="Gyaltsen K."/>
            <person name="Hafez N."/>
            <person name="Hagos B."/>
            <person name="Hall J."/>
            <person name="Henson C."/>
            <person name="Hollinger A."/>
            <person name="Honan T."/>
            <person name="Huard M.D."/>
            <person name="Hughes L."/>
            <person name="Hurhula B."/>
            <person name="Husby M.E."/>
            <person name="Kamat A."/>
            <person name="Kanga B."/>
            <person name="Kashin S."/>
            <person name="Khazanovich D."/>
            <person name="Kisner P."/>
            <person name="Lance K."/>
            <person name="Lara M."/>
            <person name="Lee W."/>
            <person name="Lennon N."/>
            <person name="Letendre F."/>
            <person name="LeVine R."/>
            <person name="Lipovsky A."/>
            <person name="Liu X."/>
            <person name="Liu J."/>
            <person name="Liu S."/>
            <person name="Lokyitsang T."/>
            <person name="Lokyitsang Y."/>
            <person name="Lubonja R."/>
            <person name="Lui A."/>
            <person name="MacDonald P."/>
            <person name="Magnisalis V."/>
            <person name="Maru K."/>
            <person name="Matthews C."/>
            <person name="McCusker W."/>
            <person name="McDonough S."/>
            <person name="Mehta T."/>
            <person name="Meldrim J."/>
            <person name="Meneus L."/>
            <person name="Mihai O."/>
            <person name="Mihalev A."/>
            <person name="Mihova T."/>
            <person name="Mittelman R."/>
            <person name="Mlenga V."/>
            <person name="Montmayeur A."/>
            <person name="Mulrain L."/>
            <person name="Navidi A."/>
            <person name="Naylor J."/>
            <person name="Negash T."/>
            <person name="Nguyen T."/>
            <person name="Nguyen N."/>
            <person name="Nicol R."/>
            <person name="Norbu C."/>
            <person name="Norbu N."/>
            <person name="Novod N."/>
            <person name="O'Neill B."/>
            <person name="Osman S."/>
            <person name="Markiewicz E."/>
            <person name="Oyono O.L."/>
            <person name="Patti C."/>
            <person name="Phunkhang P."/>
            <person name="Pierre F."/>
            <person name="Priest M."/>
            <person name="Raghuraman S."/>
            <person name="Rege F."/>
            <person name="Reyes R."/>
            <person name="Rise C."/>
            <person name="Rogov P."/>
            <person name="Ross K."/>
            <person name="Ryan E."/>
            <person name="Settipalli S."/>
            <person name="Shea T."/>
            <person name="Sherpa N."/>
            <person name="Shi L."/>
            <person name="Shih D."/>
            <person name="Sparrow T."/>
            <person name="Spaulding J."/>
            <person name="Stalker J."/>
            <person name="Stange-Thomann N."/>
            <person name="Stavropoulos S."/>
            <person name="Stone C."/>
            <person name="Strader C."/>
            <person name="Tesfaye S."/>
            <person name="Thomson T."/>
            <person name="Thoulutsang Y."/>
            <person name="Thoulutsang D."/>
            <person name="Topham K."/>
            <person name="Topping I."/>
            <person name="Tsamla T."/>
            <person name="Vassiliev H."/>
            <person name="Vo A."/>
            <person name="Wangchuk T."/>
            <person name="Wangdi T."/>
            <person name="Weiand M."/>
            <person name="Wilkinson J."/>
            <person name="Wilson A."/>
            <person name="Yadav S."/>
            <person name="Young G."/>
            <person name="Yu Q."/>
            <person name="Zembek L."/>
            <person name="Zhong D."/>
            <person name="Zimmer A."/>
            <person name="Zwirko Z."/>
            <person name="Jaffe D.B."/>
            <person name="Alvarez P."/>
            <person name="Brockman W."/>
            <person name="Butler J."/>
            <person name="Chin C."/>
            <person name="Gnerre S."/>
            <person name="Grabherr M."/>
            <person name="Kleber M."/>
            <person name="Mauceli E."/>
            <person name="MacCallum I."/>
        </authorList>
    </citation>
    <scope>NUCLEOTIDE SEQUENCE [LARGE SCALE GENOMIC DNA]</scope>
    <source>
        <strain evidence="4">Tucson 15010-1051.87</strain>
    </source>
</reference>
<proteinExistence type="inferred from homology"/>
<dbReference type="Proteomes" id="UP000008792">
    <property type="component" value="Unassembled WGS sequence"/>
</dbReference>
<dbReference type="STRING" id="7244.B4LCK7"/>
<keyword evidence="4" id="KW-1185">Reference proteome</keyword>
<protein>
    <submittedName>
        <fullName evidence="3">Uncharacterized protein, isoform A</fullName>
        <ecNumber evidence="3">3.1.3.2</ecNumber>
    </submittedName>
</protein>
<dbReference type="Gene3D" id="3.40.50.1240">
    <property type="entry name" value="Phosphoglycerate mutase-like"/>
    <property type="match status" value="1"/>
</dbReference>
<dbReference type="PANTHER" id="PTHR11567:SF205">
    <property type="entry name" value="GH28721P-RELATED"/>
    <property type="match status" value="1"/>
</dbReference>
<dbReference type="EMBL" id="CH940647">
    <property type="protein sequence ID" value="EDW69870.2"/>
    <property type="molecule type" value="Genomic_DNA"/>
</dbReference>
<evidence type="ECO:0000313" key="4">
    <source>
        <dbReference type="Proteomes" id="UP000008792"/>
    </source>
</evidence>
<dbReference type="PROSITE" id="PS00616">
    <property type="entry name" value="HIS_ACID_PHOSPHAT_1"/>
    <property type="match status" value="1"/>
</dbReference>
<dbReference type="InterPro" id="IPR050645">
    <property type="entry name" value="Histidine_acid_phosphatase"/>
</dbReference>
<dbReference type="InterPro" id="IPR033379">
    <property type="entry name" value="Acid_Pase_AS"/>
</dbReference>
<gene>
    <name evidence="3" type="primary">Dvir\GJ11883</name>
    <name evidence="3" type="ORF">Dvir_GJ11883</name>
</gene>
<name>B4LCK7_DROVI</name>
<dbReference type="InterPro" id="IPR029033">
    <property type="entry name" value="His_PPase_superfam"/>
</dbReference>
<sequence>MIFGRCTRKQILTMSALAAGVVLAIVAICVFNSQAEAKQPPWAQVNRPVNKCYKTRPNTTNSTLELVHIVFRHGIRTPVDTFPKDPYIKDSFKPTGWGHVTNRGKKELFEMGRWLHRRYGDFMGPFYRPDRLHAQATASPRALMSLQTTLASMFEPRGTVMEWNKQLNWQPIPIVSEPLDQDSLLLVRTPCPRYFEARDEVFALPEVIAQQAPYADMLRELSNLTGMPMRNAEDVNSLYITLLAEQEFGYKLPDWAKDYFPERMQFLAEQSYVYNAYTPEMQKIKGGPFLRKMYDEMLAKQAGTLKPKERGMFIYTGHDWTVGNILSALGVWKRQMPRFAIMAIFETHKHRETGEHYVEIFLRNDEYGCLEQLKLDDCELQCPLNRLVELSESVLPNDPVEQRCRARNADFVEPPPRPIDQQ</sequence>
<keyword evidence="3" id="KW-0378">Hydrolase</keyword>
<dbReference type="OrthoDB" id="5821688at2759"/>
<evidence type="ECO:0000256" key="1">
    <source>
        <dbReference type="ARBA" id="ARBA00000032"/>
    </source>
</evidence>
<accession>B4LCK7</accession>
<dbReference type="eggNOG" id="KOG3720">
    <property type="taxonomic scope" value="Eukaryota"/>
</dbReference>
<dbReference type="GO" id="GO:0003993">
    <property type="term" value="F:acid phosphatase activity"/>
    <property type="evidence" value="ECO:0007669"/>
    <property type="project" value="UniProtKB-EC"/>
</dbReference>
<dbReference type="AlphaFoldDB" id="B4LCK7"/>
<dbReference type="InParanoid" id="B4LCK7"/>
<comment type="catalytic activity">
    <reaction evidence="1">
        <text>a phosphate monoester + H2O = an alcohol + phosphate</text>
        <dbReference type="Rhea" id="RHEA:15017"/>
        <dbReference type="ChEBI" id="CHEBI:15377"/>
        <dbReference type="ChEBI" id="CHEBI:30879"/>
        <dbReference type="ChEBI" id="CHEBI:43474"/>
        <dbReference type="ChEBI" id="CHEBI:67140"/>
        <dbReference type="EC" id="3.1.3.2"/>
    </reaction>
</comment>
<dbReference type="HOGENOM" id="CLU_030431_1_1_1"/>
<dbReference type="CDD" id="cd07061">
    <property type="entry name" value="HP_HAP_like"/>
    <property type="match status" value="1"/>
</dbReference>
<dbReference type="PANTHER" id="PTHR11567">
    <property type="entry name" value="ACID PHOSPHATASE-RELATED"/>
    <property type="match status" value="1"/>
</dbReference>
<evidence type="ECO:0000313" key="3">
    <source>
        <dbReference type="EMBL" id="EDW69870.2"/>
    </source>
</evidence>
<dbReference type="FunCoup" id="B4LCK7">
    <property type="interactions" value="3"/>
</dbReference>
<dbReference type="EC" id="3.1.3.2" evidence="3"/>
<evidence type="ECO:0000256" key="2">
    <source>
        <dbReference type="ARBA" id="ARBA00005375"/>
    </source>
</evidence>
<dbReference type="KEGG" id="dvi:6622669"/>
<dbReference type="Pfam" id="PF00328">
    <property type="entry name" value="His_Phos_2"/>
    <property type="match status" value="1"/>
</dbReference>
<organism evidence="3 4">
    <name type="scientific">Drosophila virilis</name>
    <name type="common">Fruit fly</name>
    <dbReference type="NCBI Taxonomy" id="7244"/>
    <lineage>
        <taxon>Eukaryota</taxon>
        <taxon>Metazoa</taxon>
        <taxon>Ecdysozoa</taxon>
        <taxon>Arthropoda</taxon>
        <taxon>Hexapoda</taxon>
        <taxon>Insecta</taxon>
        <taxon>Pterygota</taxon>
        <taxon>Neoptera</taxon>
        <taxon>Endopterygota</taxon>
        <taxon>Diptera</taxon>
        <taxon>Brachycera</taxon>
        <taxon>Muscomorpha</taxon>
        <taxon>Ephydroidea</taxon>
        <taxon>Drosophilidae</taxon>
        <taxon>Drosophila</taxon>
    </lineage>
</organism>
<dbReference type="SMR" id="B4LCK7"/>